<keyword evidence="3 6" id="KW-0732">Signal</keyword>
<evidence type="ECO:0000256" key="1">
    <source>
        <dbReference type="ARBA" id="ARBA00004613"/>
    </source>
</evidence>
<evidence type="ECO:0000313" key="9">
    <source>
        <dbReference type="RefSeq" id="XP_002732902.2"/>
    </source>
</evidence>
<dbReference type="RefSeq" id="XP_006814172.1">
    <property type="nucleotide sequence ID" value="XM_006814109.1"/>
</dbReference>
<protein>
    <submittedName>
        <fullName evidence="9">Complement C1q-like protein 2-like isoform X1</fullName>
    </submittedName>
    <submittedName>
        <fullName evidence="10">Complement C1q-like protein 2-like isoform X2</fullName>
    </submittedName>
</protein>
<dbReference type="InterPro" id="IPR050392">
    <property type="entry name" value="Collagen/C1q_domain"/>
</dbReference>
<comment type="subcellular location">
    <subcellularLocation>
        <location evidence="1">Secreted</location>
    </subcellularLocation>
</comment>
<dbReference type="InterPro" id="IPR008160">
    <property type="entry name" value="Collagen"/>
</dbReference>
<gene>
    <name evidence="9 10" type="primary">LOC100372009</name>
</gene>
<proteinExistence type="predicted"/>
<dbReference type="GeneID" id="100372009"/>
<dbReference type="PRINTS" id="PR00007">
    <property type="entry name" value="COMPLEMNTC1Q"/>
</dbReference>
<feature type="region of interest" description="Disordered" evidence="5">
    <location>
        <begin position="58"/>
        <end position="93"/>
    </location>
</feature>
<feature type="domain" description="C1q" evidence="7">
    <location>
        <begin position="217"/>
        <end position="351"/>
    </location>
</feature>
<reference evidence="9 10" key="1">
    <citation type="submission" date="2025-05" db="UniProtKB">
        <authorList>
            <consortium name="RefSeq"/>
        </authorList>
    </citation>
    <scope>IDENTIFICATION</scope>
    <source>
        <tissue evidence="9 10">Testes</tissue>
    </source>
</reference>
<sequence>MNSNLKNGMLSPRCRNIIWLIMLLIPVISAQEGNKDGGDLYGDAKQCCHCSHGIPGTPGIPGNHGLPGPKGDRGEPGQRGENGRNGLPGLQGPAGSVKAYNGYKGEGYKGAGYVKAYDGDESEGYKGAGSVKAYHGYKGAGSVKAYHGDKGEGYVKAYDGDEPEGYKGAGSVKAYHGYKGAGSVKAYHGYKGESYKGAGYVKAYDGDEPRGYRGPMQTTPKVVFSVARTSVLDPSSEHKPVTYDEVYTNVGEHYNGDTGIFTCPISGVYYFTMTALKQNSDTNMHVCFMRNQTKLTCAYSESAGYGTGTNSIILELQEGDEMWVRLSAGNALYSASHGYSTFSGYMIYTET</sequence>
<evidence type="ECO:0000256" key="5">
    <source>
        <dbReference type="SAM" id="MobiDB-lite"/>
    </source>
</evidence>
<evidence type="ECO:0000256" key="2">
    <source>
        <dbReference type="ARBA" id="ARBA00022525"/>
    </source>
</evidence>
<dbReference type="PROSITE" id="PS50871">
    <property type="entry name" value="C1Q"/>
    <property type="match status" value="1"/>
</dbReference>
<dbReference type="InterPro" id="IPR001073">
    <property type="entry name" value="C1q_dom"/>
</dbReference>
<keyword evidence="8" id="KW-1185">Reference proteome</keyword>
<keyword evidence="2" id="KW-0964">Secreted</keyword>
<evidence type="ECO:0000259" key="7">
    <source>
        <dbReference type="PROSITE" id="PS50871"/>
    </source>
</evidence>
<evidence type="ECO:0000256" key="6">
    <source>
        <dbReference type="SAM" id="SignalP"/>
    </source>
</evidence>
<dbReference type="Proteomes" id="UP000694865">
    <property type="component" value="Unplaced"/>
</dbReference>
<name>A0ABM0GM09_SACKO</name>
<dbReference type="Gene3D" id="2.60.120.40">
    <property type="match status" value="1"/>
</dbReference>
<evidence type="ECO:0000256" key="4">
    <source>
        <dbReference type="ARBA" id="ARBA00023119"/>
    </source>
</evidence>
<dbReference type="SMART" id="SM00110">
    <property type="entry name" value="C1Q"/>
    <property type="match status" value="1"/>
</dbReference>
<dbReference type="SUPFAM" id="SSF49842">
    <property type="entry name" value="TNF-like"/>
    <property type="match status" value="1"/>
</dbReference>
<evidence type="ECO:0000313" key="8">
    <source>
        <dbReference type="Proteomes" id="UP000694865"/>
    </source>
</evidence>
<feature type="signal peptide" evidence="6">
    <location>
        <begin position="1"/>
        <end position="30"/>
    </location>
</feature>
<evidence type="ECO:0000313" key="10">
    <source>
        <dbReference type="RefSeq" id="XP_006814172.1"/>
    </source>
</evidence>
<accession>A0ABM0GM09</accession>
<feature type="compositionally biased region" description="Basic and acidic residues" evidence="5">
    <location>
        <begin position="70"/>
        <end position="82"/>
    </location>
</feature>
<keyword evidence="4" id="KW-0176">Collagen</keyword>
<dbReference type="PANTHER" id="PTHR15427">
    <property type="entry name" value="EMILIN ELASTIN MICROFIBRIL INTERFACE-LOCATED PROTEIN ELASTIN MICROFIBRIL INTERFACER"/>
    <property type="match status" value="1"/>
</dbReference>
<dbReference type="InterPro" id="IPR008983">
    <property type="entry name" value="Tumour_necrosis_fac-like_dom"/>
</dbReference>
<evidence type="ECO:0000256" key="3">
    <source>
        <dbReference type="ARBA" id="ARBA00022729"/>
    </source>
</evidence>
<organism evidence="8 9">
    <name type="scientific">Saccoglossus kowalevskii</name>
    <name type="common">Acorn worm</name>
    <dbReference type="NCBI Taxonomy" id="10224"/>
    <lineage>
        <taxon>Eukaryota</taxon>
        <taxon>Metazoa</taxon>
        <taxon>Hemichordata</taxon>
        <taxon>Enteropneusta</taxon>
        <taxon>Harrimaniidae</taxon>
        <taxon>Saccoglossus</taxon>
    </lineage>
</organism>
<dbReference type="RefSeq" id="XP_002732902.2">
    <property type="nucleotide sequence ID" value="XM_002732856.3"/>
</dbReference>
<feature type="chain" id="PRO_5045020986" evidence="6">
    <location>
        <begin position="31"/>
        <end position="351"/>
    </location>
</feature>
<dbReference type="PANTHER" id="PTHR15427:SF52">
    <property type="entry name" value="C1Q DOMAIN-CONTAINING PROTEIN"/>
    <property type="match status" value="1"/>
</dbReference>
<dbReference type="Pfam" id="PF00386">
    <property type="entry name" value="C1q"/>
    <property type="match status" value="1"/>
</dbReference>
<dbReference type="Pfam" id="PF01391">
    <property type="entry name" value="Collagen"/>
    <property type="match status" value="1"/>
</dbReference>